<protein>
    <recommendedName>
        <fullName evidence="1">phospholipase D</fullName>
        <ecNumber evidence="1">3.1.4.4</ecNumber>
    </recommendedName>
</protein>
<dbReference type="Pfam" id="PF13091">
    <property type="entry name" value="PLDc_2"/>
    <property type="match status" value="1"/>
</dbReference>
<evidence type="ECO:0000313" key="9">
    <source>
        <dbReference type="Proteomes" id="UP000224634"/>
    </source>
</evidence>
<feature type="region of interest" description="Disordered" evidence="6">
    <location>
        <begin position="1"/>
        <end position="122"/>
    </location>
</feature>
<organism evidence="8 9">
    <name type="scientific">Polytolypa hystricis (strain UAMH7299)</name>
    <dbReference type="NCBI Taxonomy" id="1447883"/>
    <lineage>
        <taxon>Eukaryota</taxon>
        <taxon>Fungi</taxon>
        <taxon>Dikarya</taxon>
        <taxon>Ascomycota</taxon>
        <taxon>Pezizomycotina</taxon>
        <taxon>Eurotiomycetes</taxon>
        <taxon>Eurotiomycetidae</taxon>
        <taxon>Onygenales</taxon>
        <taxon>Onygenales incertae sedis</taxon>
        <taxon>Polytolypa</taxon>
    </lineage>
</organism>
<keyword evidence="5" id="KW-0443">Lipid metabolism</keyword>
<keyword evidence="4" id="KW-0442">Lipid degradation</keyword>
<comment type="caution">
    <text evidence="8">The sequence shown here is derived from an EMBL/GenBank/DDBJ whole genome shotgun (WGS) entry which is preliminary data.</text>
</comment>
<feature type="compositionally biased region" description="Low complexity" evidence="6">
    <location>
        <begin position="44"/>
        <end position="63"/>
    </location>
</feature>
<feature type="region of interest" description="Disordered" evidence="6">
    <location>
        <begin position="148"/>
        <end position="168"/>
    </location>
</feature>
<dbReference type="EMBL" id="PDNA01000151">
    <property type="protein sequence ID" value="PGH09698.1"/>
    <property type="molecule type" value="Genomic_DNA"/>
</dbReference>
<dbReference type="SUPFAM" id="SSF56024">
    <property type="entry name" value="Phospholipase D/nuclease"/>
    <property type="match status" value="2"/>
</dbReference>
<feature type="compositionally biased region" description="Pro residues" evidence="6">
    <location>
        <begin position="614"/>
        <end position="625"/>
    </location>
</feature>
<dbReference type="InterPro" id="IPR025202">
    <property type="entry name" value="PLD-like_dom"/>
</dbReference>
<accession>A0A2B7XM71</accession>
<keyword evidence="9" id="KW-1185">Reference proteome</keyword>
<dbReference type="GO" id="GO:0009395">
    <property type="term" value="P:phospholipid catabolic process"/>
    <property type="evidence" value="ECO:0007669"/>
    <property type="project" value="TreeGrafter"/>
</dbReference>
<proteinExistence type="predicted"/>
<keyword evidence="2" id="KW-0677">Repeat</keyword>
<feature type="compositionally biased region" description="Low complexity" evidence="6">
    <location>
        <begin position="467"/>
        <end position="511"/>
    </location>
</feature>
<dbReference type="Gene3D" id="3.30.870.10">
    <property type="entry name" value="Endonuclease Chain A"/>
    <property type="match status" value="3"/>
</dbReference>
<feature type="compositionally biased region" description="Low complexity" evidence="6">
    <location>
        <begin position="73"/>
        <end position="82"/>
    </location>
</feature>
<dbReference type="STRING" id="1447883.A0A2B7XM71"/>
<dbReference type="GO" id="GO:0004630">
    <property type="term" value="F:phospholipase D activity"/>
    <property type="evidence" value="ECO:0007669"/>
    <property type="project" value="UniProtKB-EC"/>
</dbReference>
<evidence type="ECO:0000256" key="1">
    <source>
        <dbReference type="ARBA" id="ARBA00012027"/>
    </source>
</evidence>
<feature type="compositionally biased region" description="Low complexity" evidence="6">
    <location>
        <begin position="560"/>
        <end position="613"/>
    </location>
</feature>
<gene>
    <name evidence="8" type="ORF">AJ80_07650</name>
</gene>
<evidence type="ECO:0000256" key="4">
    <source>
        <dbReference type="ARBA" id="ARBA00022963"/>
    </source>
</evidence>
<evidence type="ECO:0000256" key="6">
    <source>
        <dbReference type="SAM" id="MobiDB-lite"/>
    </source>
</evidence>
<feature type="region of interest" description="Disordered" evidence="6">
    <location>
        <begin position="892"/>
        <end position="912"/>
    </location>
</feature>
<dbReference type="InterPro" id="IPR001736">
    <property type="entry name" value="PLipase_D/transphosphatidylase"/>
</dbReference>
<feature type="domain" description="PLD phosphodiesterase" evidence="7">
    <location>
        <begin position="970"/>
        <end position="997"/>
    </location>
</feature>
<dbReference type="InterPro" id="IPR015679">
    <property type="entry name" value="PLipase_D_fam"/>
</dbReference>
<feature type="domain" description="PLD phosphodiesterase" evidence="7">
    <location>
        <begin position="323"/>
        <end position="350"/>
    </location>
</feature>
<dbReference type="EC" id="3.1.4.4" evidence="1"/>
<evidence type="ECO:0000256" key="2">
    <source>
        <dbReference type="ARBA" id="ARBA00022737"/>
    </source>
</evidence>
<dbReference type="CDD" id="cd09138">
    <property type="entry name" value="PLDc_vPLD1_2_yPLD_like_1"/>
    <property type="match status" value="1"/>
</dbReference>
<feature type="region of interest" description="Disordered" evidence="6">
    <location>
        <begin position="454"/>
        <end position="680"/>
    </location>
</feature>
<sequence>MAGNNDHLAYGQLPGQKDDRREDSDRSLLGSAFGKIRNKYNAHQGQPQQQQQQQQQQTYNPQGGYSGPPPSQPYQQPFQSGSAYQGSNQAPPYGADPTHGQNPDYHSASAPTTSGSKPPKMVAGLLGKIQGIGADVVSKIGTSIDPQAYAQYGPQSSKPGEQNRHASFAPVRDRNDAKWYIDGCSYMWAVSRALETAKESIWILDWWLSPELYLRRPPAKNEQYRLDRMLQAAAQRGVKVNIIVYKEVTQAMTISSSHTKHALQDLHPNIAVLRHPDHLPDRQTIHSSVVSSFQNMTLSASGLAKMSGDALKGLYGMHEGVVLYWAHHEKLCLIDGKTAFMGGLDLCYGRWDTYQSSIADVHPNDLKDIVFPGQDYNNGRIMDFHDVRNWENNQLDRKTSSRMGWADVSVSLHGPVVEDLRKHFVERWNVIYDEKYAVRKDSRHQRLVLYARPLSSSGGYGQGTQGGQQQQGQQPQQPQQQQQQQQHGQQQQTGYSPSGPGSYSPQPQGQYAALQQPTPEYSQPPKPSSQSPQPQGQYTTQQQPTPEYSQTPGPGPQSPQPQGQYTSQQQQTPEYSQPQGQYTAQQQPTPEYSQAPGLGSQSPQPQGQYGGQQFPPPPPGPPPAQSPYGGGYQPPGTQSQQSAPYFPPPPGQNYQDPQHSQHRGVEGYGNQGYQQESRDRGITSELRGLKDEVSGFGRVLRGQLAGQVHQYQDKYFTPPGQQGGLQSRMSCQILRSSSKWSHGGPTEISIQDAYVKIIRESEHFVYIENQFFITATSDEQKPVKNKIGAAIVERILRAARAGQKYKIYVVIPSVPGFAGDLHDDASLGTRAIMEFQYFSINRGGYSIMEMIAKEGFNPMEYIRFYNLRNYDRINASGTMRQAEQKSGVDYEDARKAHDAAATGQRTSAFDTTTPFPQYQQAAQQVSTYSQSVSGRWNTVSSCYMLGGEDIRKVPWEYPGDISEIDAFVSEELYVHSKVLIADDRTVICGSANINDRSQLGERDSEIAVIIQDETPLQSTMNGQPWPVSHFAATLRRQLCRKHLGLLYPQDYSRPEANFEPVGVPNEYDMNSPEDQVVADPLSDAFLNLWNTRAKTNTEVYRKVFHAVPDDTVRTWNDYKEFYEYYFRKQTSEGGNGKKKEENQHLPPRYEWGHVIRDDFPEGVQAVKEELSKVKGTIVEMPLMFLIDEDIAQEGLGFNSITQLLYT</sequence>
<feature type="compositionally biased region" description="Polar residues" evidence="6">
    <location>
        <begin position="903"/>
        <end position="912"/>
    </location>
</feature>
<dbReference type="Proteomes" id="UP000224634">
    <property type="component" value="Unassembled WGS sequence"/>
</dbReference>
<evidence type="ECO:0000259" key="7">
    <source>
        <dbReference type="PROSITE" id="PS50035"/>
    </source>
</evidence>
<dbReference type="PANTHER" id="PTHR18896">
    <property type="entry name" value="PHOSPHOLIPASE D"/>
    <property type="match status" value="1"/>
</dbReference>
<dbReference type="AlphaFoldDB" id="A0A2B7XM71"/>
<evidence type="ECO:0000313" key="8">
    <source>
        <dbReference type="EMBL" id="PGH09698.1"/>
    </source>
</evidence>
<dbReference type="CDD" id="cd09141">
    <property type="entry name" value="PLDc_vPLD1_2_yPLD_like_2"/>
    <property type="match status" value="1"/>
</dbReference>
<keyword evidence="3" id="KW-0378">Hydrolase</keyword>
<dbReference type="PANTHER" id="PTHR18896:SF186">
    <property type="entry name" value="PHOSPHOLIPASE D"/>
    <property type="match status" value="1"/>
</dbReference>
<evidence type="ECO:0000256" key="3">
    <source>
        <dbReference type="ARBA" id="ARBA00022801"/>
    </source>
</evidence>
<dbReference type="SMART" id="SM00155">
    <property type="entry name" value="PLDc"/>
    <property type="match status" value="2"/>
</dbReference>
<feature type="compositionally biased region" description="Basic and acidic residues" evidence="6">
    <location>
        <begin position="16"/>
        <end position="26"/>
    </location>
</feature>
<reference evidence="8 9" key="1">
    <citation type="submission" date="2017-10" db="EMBL/GenBank/DDBJ databases">
        <title>Comparative genomics in systemic dimorphic fungi from Ajellomycetaceae.</title>
        <authorList>
            <person name="Munoz J.F."/>
            <person name="Mcewen J.G."/>
            <person name="Clay O.K."/>
            <person name="Cuomo C.A."/>
        </authorList>
    </citation>
    <scope>NUCLEOTIDE SEQUENCE [LARGE SCALE GENOMIC DNA]</scope>
    <source>
        <strain evidence="8 9">UAMH7299</strain>
    </source>
</reference>
<feature type="compositionally biased region" description="Low complexity" evidence="6">
    <location>
        <begin position="528"/>
        <end position="552"/>
    </location>
</feature>
<dbReference type="OrthoDB" id="14911at2759"/>
<dbReference type="PROSITE" id="PS50035">
    <property type="entry name" value="PLD"/>
    <property type="match status" value="2"/>
</dbReference>
<evidence type="ECO:0000256" key="5">
    <source>
        <dbReference type="ARBA" id="ARBA00023098"/>
    </source>
</evidence>
<name>A0A2B7XM71_POLH7</name>